<dbReference type="PROSITE" id="PS50112">
    <property type="entry name" value="PAS"/>
    <property type="match status" value="4"/>
</dbReference>
<dbReference type="GO" id="GO:0006355">
    <property type="term" value="P:regulation of DNA-templated transcription"/>
    <property type="evidence" value="ECO:0007669"/>
    <property type="project" value="InterPro"/>
</dbReference>
<dbReference type="CDD" id="cd00130">
    <property type="entry name" value="PAS"/>
    <property type="match status" value="5"/>
</dbReference>
<dbReference type="InterPro" id="IPR000014">
    <property type="entry name" value="PAS"/>
</dbReference>
<name>A0A7T0G2X7_9BACT</name>
<protein>
    <recommendedName>
        <fullName evidence="2">histidine kinase</fullName>
        <ecNumber evidence="2">2.7.13.3</ecNumber>
    </recommendedName>
</protein>
<dbReference type="InterPro" id="IPR036890">
    <property type="entry name" value="HATPase_C_sf"/>
</dbReference>
<dbReference type="InterPro" id="IPR013655">
    <property type="entry name" value="PAS_fold_3"/>
</dbReference>
<dbReference type="PROSITE" id="PS50109">
    <property type="entry name" value="HIS_KIN"/>
    <property type="match status" value="1"/>
</dbReference>
<dbReference type="Pfam" id="PF00512">
    <property type="entry name" value="HisKA"/>
    <property type="match status" value="1"/>
</dbReference>
<dbReference type="InterPro" id="IPR003018">
    <property type="entry name" value="GAF"/>
</dbReference>
<dbReference type="PRINTS" id="PR00344">
    <property type="entry name" value="BCTRLSENSOR"/>
</dbReference>
<dbReference type="PANTHER" id="PTHR43304:SF1">
    <property type="entry name" value="PAC DOMAIN-CONTAINING PROTEIN"/>
    <property type="match status" value="1"/>
</dbReference>
<dbReference type="Pfam" id="PF13185">
    <property type="entry name" value="GAF_2"/>
    <property type="match status" value="1"/>
</dbReference>
<keyword evidence="5" id="KW-0418">Kinase</keyword>
<dbReference type="InterPro" id="IPR035965">
    <property type="entry name" value="PAS-like_dom_sf"/>
</dbReference>
<dbReference type="Gene3D" id="1.10.287.130">
    <property type="match status" value="1"/>
</dbReference>
<feature type="domain" description="PAS" evidence="7">
    <location>
        <begin position="608"/>
        <end position="681"/>
    </location>
</feature>
<gene>
    <name evidence="9" type="ORF">G3M78_04460</name>
</gene>
<evidence type="ECO:0000313" key="9">
    <source>
        <dbReference type="EMBL" id="QPJ64681.1"/>
    </source>
</evidence>
<dbReference type="Pfam" id="PF02518">
    <property type="entry name" value="HATPase_c"/>
    <property type="match status" value="1"/>
</dbReference>
<dbReference type="SUPFAM" id="SSF55874">
    <property type="entry name" value="ATPase domain of HSP90 chaperone/DNA topoisomerase II/histidine kinase"/>
    <property type="match status" value="1"/>
</dbReference>
<dbReference type="InterPro" id="IPR052162">
    <property type="entry name" value="Sensor_kinase/Photoreceptor"/>
</dbReference>
<dbReference type="EMBL" id="CP048620">
    <property type="protein sequence ID" value="QPJ64681.1"/>
    <property type="molecule type" value="Genomic_DNA"/>
</dbReference>
<dbReference type="InterPro" id="IPR036097">
    <property type="entry name" value="HisK_dim/P_sf"/>
</dbReference>
<dbReference type="AlphaFoldDB" id="A0A7T0G2X7"/>
<comment type="catalytic activity">
    <reaction evidence="1">
        <text>ATP + protein L-histidine = ADP + protein N-phospho-L-histidine.</text>
        <dbReference type="EC" id="2.7.13.3"/>
    </reaction>
</comment>
<evidence type="ECO:0000259" key="6">
    <source>
        <dbReference type="PROSITE" id="PS50109"/>
    </source>
</evidence>
<dbReference type="InterPro" id="IPR013767">
    <property type="entry name" value="PAS_fold"/>
</dbReference>
<dbReference type="SMART" id="SM00388">
    <property type="entry name" value="HisKA"/>
    <property type="match status" value="1"/>
</dbReference>
<feature type="domain" description="PAS" evidence="7">
    <location>
        <begin position="146"/>
        <end position="217"/>
    </location>
</feature>
<evidence type="ECO:0000256" key="3">
    <source>
        <dbReference type="ARBA" id="ARBA00022553"/>
    </source>
</evidence>
<dbReference type="EC" id="2.7.13.3" evidence="2"/>
<dbReference type="InterPro" id="IPR001610">
    <property type="entry name" value="PAC"/>
</dbReference>
<dbReference type="InterPro" id="IPR000700">
    <property type="entry name" value="PAS-assoc_C"/>
</dbReference>
<feature type="domain" description="PAC" evidence="8">
    <location>
        <begin position="684"/>
        <end position="736"/>
    </location>
</feature>
<accession>A0A7T0G2X7</accession>
<evidence type="ECO:0000256" key="2">
    <source>
        <dbReference type="ARBA" id="ARBA00012438"/>
    </source>
</evidence>
<dbReference type="Gene3D" id="3.30.565.10">
    <property type="entry name" value="Histidine kinase-like ATPase, C-terminal domain"/>
    <property type="match status" value="1"/>
</dbReference>
<organism evidence="9 10">
    <name type="scientific">Candidatus Nitrohelix vancouverensis</name>
    <dbReference type="NCBI Taxonomy" id="2705534"/>
    <lineage>
        <taxon>Bacteria</taxon>
        <taxon>Pseudomonadati</taxon>
        <taxon>Nitrospinota/Tectimicrobiota group</taxon>
        <taxon>Nitrospinota</taxon>
        <taxon>Nitrospinia</taxon>
        <taxon>Nitrospinales</taxon>
        <taxon>Nitrospinaceae</taxon>
        <taxon>Candidatus Nitrohelix</taxon>
    </lineage>
</organism>
<proteinExistence type="predicted"/>
<dbReference type="InterPro" id="IPR004358">
    <property type="entry name" value="Sig_transdc_His_kin-like_C"/>
</dbReference>
<feature type="domain" description="PAC" evidence="8">
    <location>
        <begin position="810"/>
        <end position="862"/>
    </location>
</feature>
<evidence type="ECO:0000256" key="5">
    <source>
        <dbReference type="ARBA" id="ARBA00022777"/>
    </source>
</evidence>
<dbReference type="KEGG" id="nva:G3M78_04460"/>
<dbReference type="InterPro" id="IPR029016">
    <property type="entry name" value="GAF-like_dom_sf"/>
</dbReference>
<dbReference type="SMART" id="SM00387">
    <property type="entry name" value="HATPase_c"/>
    <property type="match status" value="1"/>
</dbReference>
<evidence type="ECO:0000313" key="10">
    <source>
        <dbReference type="Proteomes" id="UP000594464"/>
    </source>
</evidence>
<dbReference type="InterPro" id="IPR003594">
    <property type="entry name" value="HATPase_dom"/>
</dbReference>
<keyword evidence="3" id="KW-0597">Phosphoprotein</keyword>
<evidence type="ECO:0000259" key="8">
    <source>
        <dbReference type="PROSITE" id="PS50113"/>
    </source>
</evidence>
<dbReference type="CDD" id="cd00082">
    <property type="entry name" value="HisKA"/>
    <property type="match status" value="1"/>
</dbReference>
<feature type="domain" description="PAS" evidence="7">
    <location>
        <begin position="737"/>
        <end position="807"/>
    </location>
</feature>
<dbReference type="Gene3D" id="3.30.450.40">
    <property type="match status" value="1"/>
</dbReference>
<evidence type="ECO:0000256" key="4">
    <source>
        <dbReference type="ARBA" id="ARBA00022679"/>
    </source>
</evidence>
<sequence length="1103" mass="125541">MNDKGSAPFLHLPELRARRWDRLLIKTLEASYNEVYVFDASTFQFTLVSQGACRNLGYSQQELCELSPLDLKPNFTLQNFKDLLEPLSDAKTPFVSFQTIHQREDGTTYPVEVRVQLVKEHSPPVYIAIIQDLTEKFSLTGAVRDVQDRYRDLYENAPDLFATVDTKTATILTCNRTFANGLGYSKDEILGRDIFSFYHENCRKEARSIFDSYVRGGVIQNVELQFQKKNGAIIDVILNASTAYDDNGKMLYSRAVWRDVTDLKVVEQRLKYKTDLLQTVQNIQSQFISEDNPKFIFSEILSQIQRLSESEFGFLGVINRNPANQQPYLKVLSYTHVLYLGENGPNENQLDPESDEFMEFHNLDTLFGRVIVTQSPVVSNDPKNDPRSGGLPLGHIPLEAFLGIPIFHSGEMVGMVALANRIGGYDKSIADNLQPVLGACGGIIQRYNAEIALQASNERRRCLVDAIASIVWSANEKMELTASQKSWEEYTGQNWPEPQGRGWLEMFHSESRKRIIKVMEIALQKRQAFEFEAPLWNKDKAEYRFAYFRAIPRLSGNEKIREWVGVINDVHDKVHADKELARYREDLEEQVHLRTRQIEATQKELQTSQRTLFSFINNLKGMVYRLDSEGIVLFVSDGCFELTGYNAADFEKKSFRSFRNLIPLEDRHRVDQEIDFALKHHKPFIIDYRILTSEGNQKWALEQGWGVYDKEGRLEAVEGFVTDCTAERTAQESLRVSEKLFQTLADNAPAGIWRTDRKGDYIYINSFYARNFGLSLGEMKQGGWVRRLAPEERDAVHAKWLRAVKYGLPFREEYRLLDKGGRAFWVYAQATPEKNALGVTTGYVGTVTDITELKLAEQTIKMVNAKLLHNEKLSALGKLTGSIAHEFNNPIYGVLNLLEQTLESDQLRNEPKEFLEIAIKECNRMAELIRKLQNFYKPSAEEKRLTQVNQIIDDILVLTKQQLAERNIRLEKNLLPSLPAIYVVQDQIEQVILNMLQNAMDAISENAAGGVIQISTDFDDAFLDVKIGDNGSGIAPEKMNMIFDPFFSTKSAVKGTGLGLSISHGIIKDHGGEILCESFPGSGTEFTIRIPLYEYGAKQGESN</sequence>
<feature type="domain" description="PAC" evidence="8">
    <location>
        <begin position="220"/>
        <end position="272"/>
    </location>
</feature>
<reference evidence="10" key="1">
    <citation type="submission" date="2020-02" db="EMBL/GenBank/DDBJ databases">
        <title>Genomic and physiological characterization of two novel Nitrospinaceae genera.</title>
        <authorList>
            <person name="Mueller A.J."/>
            <person name="Jung M.-Y."/>
            <person name="Strachan C.R."/>
            <person name="Herbold C.W."/>
            <person name="Kirkegaard R.H."/>
            <person name="Daims H."/>
        </authorList>
    </citation>
    <scope>NUCLEOTIDE SEQUENCE [LARGE SCALE GENOMIC DNA]</scope>
</reference>
<evidence type="ECO:0000259" key="7">
    <source>
        <dbReference type="PROSITE" id="PS50112"/>
    </source>
</evidence>
<feature type="domain" description="Histidine kinase" evidence="6">
    <location>
        <begin position="882"/>
        <end position="1094"/>
    </location>
</feature>
<keyword evidence="4" id="KW-0808">Transferase</keyword>
<dbReference type="Pfam" id="PF13426">
    <property type="entry name" value="PAS_9"/>
    <property type="match status" value="2"/>
</dbReference>
<dbReference type="Pfam" id="PF08447">
    <property type="entry name" value="PAS_3"/>
    <property type="match status" value="2"/>
</dbReference>
<dbReference type="SUPFAM" id="SSF55781">
    <property type="entry name" value="GAF domain-like"/>
    <property type="match status" value="1"/>
</dbReference>
<evidence type="ECO:0000256" key="1">
    <source>
        <dbReference type="ARBA" id="ARBA00000085"/>
    </source>
</evidence>
<dbReference type="PROSITE" id="PS50113">
    <property type="entry name" value="PAC"/>
    <property type="match status" value="3"/>
</dbReference>
<dbReference type="SMART" id="SM00091">
    <property type="entry name" value="PAS"/>
    <property type="match status" value="5"/>
</dbReference>
<dbReference type="Pfam" id="PF00989">
    <property type="entry name" value="PAS"/>
    <property type="match status" value="1"/>
</dbReference>
<dbReference type="NCBIfam" id="TIGR00229">
    <property type="entry name" value="sensory_box"/>
    <property type="match status" value="4"/>
</dbReference>
<dbReference type="SMART" id="SM00086">
    <property type="entry name" value="PAC"/>
    <property type="match status" value="5"/>
</dbReference>
<dbReference type="SUPFAM" id="SSF47384">
    <property type="entry name" value="Homodimeric domain of signal transducing histidine kinase"/>
    <property type="match status" value="1"/>
</dbReference>
<feature type="domain" description="PAS" evidence="7">
    <location>
        <begin position="456"/>
        <end position="526"/>
    </location>
</feature>
<dbReference type="InterPro" id="IPR005467">
    <property type="entry name" value="His_kinase_dom"/>
</dbReference>
<dbReference type="GO" id="GO:0000155">
    <property type="term" value="F:phosphorelay sensor kinase activity"/>
    <property type="evidence" value="ECO:0007669"/>
    <property type="project" value="InterPro"/>
</dbReference>
<dbReference type="SUPFAM" id="SSF55785">
    <property type="entry name" value="PYP-like sensor domain (PAS domain)"/>
    <property type="match status" value="5"/>
</dbReference>
<dbReference type="InterPro" id="IPR003661">
    <property type="entry name" value="HisK_dim/P_dom"/>
</dbReference>
<dbReference type="Proteomes" id="UP000594464">
    <property type="component" value="Chromosome"/>
</dbReference>
<dbReference type="Gene3D" id="3.30.450.20">
    <property type="entry name" value="PAS domain"/>
    <property type="match status" value="5"/>
</dbReference>
<dbReference type="PANTHER" id="PTHR43304">
    <property type="entry name" value="PHYTOCHROME-LIKE PROTEIN CPH1"/>
    <property type="match status" value="1"/>
</dbReference>